<keyword evidence="4" id="KW-0812">Transmembrane</keyword>
<evidence type="ECO:0000256" key="3">
    <source>
        <dbReference type="ARBA" id="ARBA00023008"/>
    </source>
</evidence>
<name>A0AA43Q5D2_9GAMM</name>
<evidence type="ECO:0000259" key="6">
    <source>
        <dbReference type="Pfam" id="PF07732"/>
    </source>
</evidence>
<dbReference type="AlphaFoldDB" id="A0AA43Q5D2"/>
<dbReference type="InterPro" id="IPR011707">
    <property type="entry name" value="Cu-oxidase-like_N"/>
</dbReference>
<dbReference type="Pfam" id="PF07732">
    <property type="entry name" value="Cu-oxidase_3"/>
    <property type="match status" value="1"/>
</dbReference>
<comment type="caution">
    <text evidence="7">The sequence shown here is derived from an EMBL/GenBank/DDBJ whole genome shotgun (WGS) entry which is preliminary data.</text>
</comment>
<organism evidence="7 8">
    <name type="scientific">Candidatus Methylobacter titanis</name>
    <dbReference type="NCBI Taxonomy" id="3053457"/>
    <lineage>
        <taxon>Bacteria</taxon>
        <taxon>Pseudomonadati</taxon>
        <taxon>Pseudomonadota</taxon>
        <taxon>Gammaproteobacteria</taxon>
        <taxon>Methylococcales</taxon>
        <taxon>Methylococcaceae</taxon>
        <taxon>Methylobacter</taxon>
    </lineage>
</organism>
<dbReference type="InterPro" id="IPR008972">
    <property type="entry name" value="Cupredoxin"/>
</dbReference>
<dbReference type="InterPro" id="IPR011706">
    <property type="entry name" value="Cu-oxidase_C"/>
</dbReference>
<accession>A0AA43Q5D2</accession>
<evidence type="ECO:0000256" key="2">
    <source>
        <dbReference type="ARBA" id="ARBA00023002"/>
    </source>
</evidence>
<dbReference type="Gene3D" id="2.60.40.420">
    <property type="entry name" value="Cupredoxins - blue copper proteins"/>
    <property type="match status" value="2"/>
</dbReference>
<evidence type="ECO:0000313" key="7">
    <source>
        <dbReference type="EMBL" id="MDI1230747.1"/>
    </source>
</evidence>
<evidence type="ECO:0000256" key="4">
    <source>
        <dbReference type="SAM" id="Phobius"/>
    </source>
</evidence>
<reference evidence="7" key="1">
    <citation type="submission" date="2023-01" db="EMBL/GenBank/DDBJ databases">
        <title>Biogeochemical cycle of methane in antarctic sediments.</title>
        <authorList>
            <person name="Roldan D.M."/>
            <person name="Menes R.J."/>
        </authorList>
    </citation>
    <scope>NUCLEOTIDE SEQUENCE [LARGE SCALE GENOMIC DNA]</scope>
    <source>
        <strain evidence="7">K-2018 MAG008</strain>
    </source>
</reference>
<keyword evidence="2" id="KW-0560">Oxidoreductase</keyword>
<feature type="transmembrane region" description="Helical" evidence="4">
    <location>
        <begin position="524"/>
        <end position="548"/>
    </location>
</feature>
<feature type="domain" description="Plastocyanin-like" evidence="6">
    <location>
        <begin position="185"/>
        <end position="280"/>
    </location>
</feature>
<dbReference type="PANTHER" id="PTHR11709">
    <property type="entry name" value="MULTI-COPPER OXIDASE"/>
    <property type="match status" value="1"/>
</dbReference>
<dbReference type="GO" id="GO:0005507">
    <property type="term" value="F:copper ion binding"/>
    <property type="evidence" value="ECO:0007669"/>
    <property type="project" value="InterPro"/>
</dbReference>
<evidence type="ECO:0000259" key="5">
    <source>
        <dbReference type="Pfam" id="PF07731"/>
    </source>
</evidence>
<feature type="domain" description="Plastocyanin-like" evidence="5">
    <location>
        <begin position="340"/>
        <end position="452"/>
    </location>
</feature>
<dbReference type="PANTHER" id="PTHR11709:SF394">
    <property type="entry name" value="FI03373P-RELATED"/>
    <property type="match status" value="1"/>
</dbReference>
<keyword evidence="8" id="KW-1185">Reference proteome</keyword>
<dbReference type="Proteomes" id="UP001160519">
    <property type="component" value="Unassembled WGS sequence"/>
</dbReference>
<evidence type="ECO:0000256" key="1">
    <source>
        <dbReference type="ARBA" id="ARBA00022723"/>
    </source>
</evidence>
<dbReference type="GO" id="GO:0016491">
    <property type="term" value="F:oxidoreductase activity"/>
    <property type="evidence" value="ECO:0007669"/>
    <property type="project" value="UniProtKB-KW"/>
</dbReference>
<protein>
    <submittedName>
        <fullName evidence="7">Multicopper oxidase domain-containing protein</fullName>
    </submittedName>
</protein>
<evidence type="ECO:0000313" key="8">
    <source>
        <dbReference type="Proteomes" id="UP001160519"/>
    </source>
</evidence>
<proteinExistence type="predicted"/>
<dbReference type="InterPro" id="IPR045087">
    <property type="entry name" value="Cu-oxidase_fam"/>
</dbReference>
<keyword evidence="4" id="KW-0472">Membrane</keyword>
<keyword evidence="1" id="KW-0479">Metal-binding</keyword>
<keyword evidence="4" id="KW-1133">Transmembrane helix</keyword>
<gene>
    <name evidence="7" type="ORF">PSU93_06325</name>
</gene>
<dbReference type="Pfam" id="PF07731">
    <property type="entry name" value="Cu-oxidase_2"/>
    <property type="match status" value="1"/>
</dbReference>
<keyword evidence="3" id="KW-0186">Copper</keyword>
<dbReference type="EMBL" id="JAQSDF010000013">
    <property type="protein sequence ID" value="MDI1230747.1"/>
    <property type="molecule type" value="Genomic_DNA"/>
</dbReference>
<dbReference type="SUPFAM" id="SSF49503">
    <property type="entry name" value="Cupredoxins"/>
    <property type="match status" value="2"/>
</dbReference>
<sequence length="554" mass="61552">MPKRSLLLLAILFIPALIAVAVYFVPTSLQKADITPPATVFNRSGETVAVEKPCSNEHPEWRQAQIIDGVSINEALSCEPDNPYDIAVAVKGANNVSMNTLMQSHLSQDALTLTDDLDGDDDPDIIRIKLEVVELNGASPDGEFLINTYDIAPGIQPGLWVFAPKSSGMAVKNFNSLVANPLLRAPSPVIRVEQGDKVYITLENTHYLPHTIHLHGVDHPWETAAGDDNDGMEEHPVFPGKSHTYEIQPRHAGTMLYHCHVQTAQHTMMGLSGMFIVEENRPNNWVQTFNIGAGQVRHPAVAVKQSYHQEYDLHYQSVDKKLAQIIQNANDPRLIAQRMNREYNMTESFENYFLLNGHSFPYTLRDAVIVANDNEDIKLHIANAQRSLVALHIHGHKATITAFDGVDQPSGSQITRDVFDIAPAQRLDLRLRTQNNGLDSYGPGLWMFHDHVPTGTTTDGMEPGGNMAILAYKPLIDEQGMPLMHDAFLDQVFNKDYYAKKQAVWGEGDFAPLLGEAGLIAPDYIRIIVFGLAIGMAIGLFIFVALIYKRKQKQ</sequence>